<dbReference type="GeneID" id="81377079"/>
<dbReference type="SUPFAM" id="SSF57701">
    <property type="entry name" value="Zn2/Cys6 DNA-binding domain"/>
    <property type="match status" value="1"/>
</dbReference>
<keyword evidence="9" id="KW-1185">Reference proteome</keyword>
<name>A0A9W9SDD3_9EURO</name>
<sequence length="680" mass="76750">MQSPRRRDELDSLEDQEPPRKKVRKGTRSCWECKHRKVRCHFALDGDTTCRECIYRGTPCRSQSLPEPEKESDRSNLNERMARMERLLEKVVNKLEVFEDDATHPEFATPLGSPEPGTPVHDNAPALSLFQNELLGGRQDHTVRLQATYFGNTTERNKNNLRQNLLALMPPNHVTFERLKDASISWWLLRSQCFQDEERSLLPIPLSELPTSHPAMIAKCLLQVALCLQQLPARYDLESLQLPCSPRQLIAQYMSVTGNSKDFDDAMLSSLDGLECLILQAIIHNNDGRLRSAWLSYRRAINIAQIIGLHSRIQTAGCLSGLDSRAKVIWSHIIHGDRYLSLMLGMHHGIGDAALAPEYRSIQTTNSVTMDALCRIAGSLIERNQKFRDIDPVMVRMTQSIDIDLRKIDPELTKSPILNPLSGKAIHAPEVYAKLMTSLWFHQLTAWLHLPFLCKSSIPGQYEYNRTSCLKASREMITCYTGIRDLTLDSFCCRSLDFQAFTAAVTLVVDMLSLNDPQDYRGQDFARLNLVMFSLREHKGREHGDKVASRGLVALETLVAILVENQPVYFKFLKTPTLQGAEQGRIKIEIPYFGTFSLHRNTDKDSERLLNQTTAGHPVCENTLPAGQYNTASNNDGAGQTAEEAGTGINMNDDPWTFDIDLTALPPFLSNFGDDWDLGL</sequence>
<evidence type="ECO:0000256" key="1">
    <source>
        <dbReference type="ARBA" id="ARBA00023015"/>
    </source>
</evidence>
<feature type="region of interest" description="Disordered" evidence="6">
    <location>
        <begin position="1"/>
        <end position="21"/>
    </location>
</feature>
<keyword evidence="3" id="KW-0804">Transcription</keyword>
<dbReference type="CDD" id="cd00067">
    <property type="entry name" value="GAL4"/>
    <property type="match status" value="1"/>
</dbReference>
<evidence type="ECO:0000256" key="5">
    <source>
        <dbReference type="SAM" id="Coils"/>
    </source>
</evidence>
<evidence type="ECO:0000313" key="9">
    <source>
        <dbReference type="Proteomes" id="UP001147747"/>
    </source>
</evidence>
<accession>A0A9W9SDD3</accession>
<evidence type="ECO:0000256" key="2">
    <source>
        <dbReference type="ARBA" id="ARBA00023125"/>
    </source>
</evidence>
<proteinExistence type="predicted"/>
<feature type="region of interest" description="Disordered" evidence="6">
    <location>
        <begin position="627"/>
        <end position="649"/>
    </location>
</feature>
<keyword evidence="5" id="KW-0175">Coiled coil</keyword>
<dbReference type="CDD" id="cd12148">
    <property type="entry name" value="fungal_TF_MHR"/>
    <property type="match status" value="1"/>
</dbReference>
<keyword evidence="1" id="KW-0805">Transcription regulation</keyword>
<dbReference type="GO" id="GO:0008270">
    <property type="term" value="F:zinc ion binding"/>
    <property type="evidence" value="ECO:0007669"/>
    <property type="project" value="InterPro"/>
</dbReference>
<dbReference type="GO" id="GO:0000981">
    <property type="term" value="F:DNA-binding transcription factor activity, RNA polymerase II-specific"/>
    <property type="evidence" value="ECO:0007669"/>
    <property type="project" value="InterPro"/>
</dbReference>
<feature type="compositionally biased region" description="Basic and acidic residues" evidence="6">
    <location>
        <begin position="1"/>
        <end position="10"/>
    </location>
</feature>
<dbReference type="SMART" id="SM00066">
    <property type="entry name" value="GAL4"/>
    <property type="match status" value="1"/>
</dbReference>
<protein>
    <recommendedName>
        <fullName evidence="7">Zn(2)-C6 fungal-type domain-containing protein</fullName>
    </recommendedName>
</protein>
<dbReference type="Pfam" id="PF00172">
    <property type="entry name" value="Zn_clus"/>
    <property type="match status" value="1"/>
</dbReference>
<gene>
    <name evidence="8" type="ORF">N7509_013462</name>
</gene>
<dbReference type="EMBL" id="JAPZBU010000012">
    <property type="protein sequence ID" value="KAJ5376576.1"/>
    <property type="molecule type" value="Genomic_DNA"/>
</dbReference>
<dbReference type="PANTHER" id="PTHR47840:SF1">
    <property type="entry name" value="ZN(II)2CYS6 TRANSCRIPTION FACTOR (EUROFUNG)"/>
    <property type="match status" value="1"/>
</dbReference>
<evidence type="ECO:0000256" key="3">
    <source>
        <dbReference type="ARBA" id="ARBA00023163"/>
    </source>
</evidence>
<dbReference type="InterPro" id="IPR001138">
    <property type="entry name" value="Zn2Cys6_DnaBD"/>
</dbReference>
<feature type="coiled-coil region" evidence="5">
    <location>
        <begin position="74"/>
        <end position="101"/>
    </location>
</feature>
<dbReference type="Proteomes" id="UP001147747">
    <property type="component" value="Unassembled WGS sequence"/>
</dbReference>
<dbReference type="GO" id="GO:0003677">
    <property type="term" value="F:DNA binding"/>
    <property type="evidence" value="ECO:0007669"/>
    <property type="project" value="UniProtKB-KW"/>
</dbReference>
<evidence type="ECO:0000259" key="7">
    <source>
        <dbReference type="PROSITE" id="PS00463"/>
    </source>
</evidence>
<feature type="domain" description="Zn(2)-C6 fungal-type" evidence="7">
    <location>
        <begin position="29"/>
        <end position="60"/>
    </location>
</feature>
<organism evidence="8 9">
    <name type="scientific">Penicillium cosmopolitanum</name>
    <dbReference type="NCBI Taxonomy" id="1131564"/>
    <lineage>
        <taxon>Eukaryota</taxon>
        <taxon>Fungi</taxon>
        <taxon>Dikarya</taxon>
        <taxon>Ascomycota</taxon>
        <taxon>Pezizomycotina</taxon>
        <taxon>Eurotiomycetes</taxon>
        <taxon>Eurotiomycetidae</taxon>
        <taxon>Eurotiales</taxon>
        <taxon>Aspergillaceae</taxon>
        <taxon>Penicillium</taxon>
    </lineage>
</organism>
<feature type="compositionally biased region" description="Low complexity" evidence="6">
    <location>
        <begin position="637"/>
        <end position="648"/>
    </location>
</feature>
<comment type="caution">
    <text evidence="8">The sequence shown here is derived from an EMBL/GenBank/DDBJ whole genome shotgun (WGS) entry which is preliminary data.</text>
</comment>
<keyword evidence="2" id="KW-0238">DNA-binding</keyword>
<dbReference type="AlphaFoldDB" id="A0A9W9SDD3"/>
<dbReference type="OrthoDB" id="5392779at2759"/>
<reference evidence="8" key="2">
    <citation type="journal article" date="2023" name="IMA Fungus">
        <title>Comparative genomic study of the Penicillium genus elucidates a diverse pangenome and 15 lateral gene transfer events.</title>
        <authorList>
            <person name="Petersen C."/>
            <person name="Sorensen T."/>
            <person name="Nielsen M.R."/>
            <person name="Sondergaard T.E."/>
            <person name="Sorensen J.L."/>
            <person name="Fitzpatrick D.A."/>
            <person name="Frisvad J.C."/>
            <person name="Nielsen K.L."/>
        </authorList>
    </citation>
    <scope>NUCLEOTIDE SEQUENCE</scope>
    <source>
        <strain evidence="8">IBT 29677</strain>
    </source>
</reference>
<dbReference type="PROSITE" id="PS00463">
    <property type="entry name" value="ZN2_CY6_FUNGAL_1"/>
    <property type="match status" value="1"/>
</dbReference>
<evidence type="ECO:0000256" key="4">
    <source>
        <dbReference type="ARBA" id="ARBA00023242"/>
    </source>
</evidence>
<reference evidence="8" key="1">
    <citation type="submission" date="2022-12" db="EMBL/GenBank/DDBJ databases">
        <authorList>
            <person name="Petersen C."/>
        </authorList>
    </citation>
    <scope>NUCLEOTIDE SEQUENCE</scope>
    <source>
        <strain evidence="8">IBT 29677</strain>
    </source>
</reference>
<dbReference type="RefSeq" id="XP_056481606.1">
    <property type="nucleotide sequence ID" value="XM_056638099.1"/>
</dbReference>
<evidence type="ECO:0000313" key="8">
    <source>
        <dbReference type="EMBL" id="KAJ5376576.1"/>
    </source>
</evidence>
<dbReference type="InterPro" id="IPR036864">
    <property type="entry name" value="Zn2-C6_fun-type_DNA-bd_sf"/>
</dbReference>
<keyword evidence="4" id="KW-0539">Nucleus</keyword>
<evidence type="ECO:0000256" key="6">
    <source>
        <dbReference type="SAM" id="MobiDB-lite"/>
    </source>
</evidence>
<dbReference type="Gene3D" id="4.10.240.10">
    <property type="entry name" value="Zn(2)-C6 fungal-type DNA-binding domain"/>
    <property type="match status" value="1"/>
</dbReference>
<dbReference type="PANTHER" id="PTHR47840">
    <property type="entry name" value="ZN(II)2CYS6 TRANSCRIPTION FACTOR (EUROFUNG)-RELATED"/>
    <property type="match status" value="1"/>
</dbReference>